<dbReference type="Proteomes" id="UP000748531">
    <property type="component" value="Unassembled WGS sequence"/>
</dbReference>
<sequence>MDFDRLLARDDTLEELISFVGMLRSAFIQSCSTIMHPLRSSRPKTKDFASVCGDFHRLVHVTDVLHTWLQKWASKTRLWPFRIPAEIFNYLWSLKSWVLSLSCSTSRTVVNQQLVAKIIWGKPTNGNGVMLQSLFLIREGIKRAASTGHFADHTPTRTIRQAREIENLWLTTVSQQSIAHACLVQATWINNWPPESDDYLGSITLVLDETKDETKDDYPIAYYFLPAQRFTLNQMLFVLKDHEFHLH</sequence>
<evidence type="ECO:0000313" key="2">
    <source>
        <dbReference type="Proteomes" id="UP000748531"/>
    </source>
</evidence>
<organism evidence="1 2">
    <name type="scientific">Paragonimus heterotremus</name>
    <dbReference type="NCBI Taxonomy" id="100268"/>
    <lineage>
        <taxon>Eukaryota</taxon>
        <taxon>Metazoa</taxon>
        <taxon>Spiralia</taxon>
        <taxon>Lophotrochozoa</taxon>
        <taxon>Platyhelminthes</taxon>
        <taxon>Trematoda</taxon>
        <taxon>Digenea</taxon>
        <taxon>Plagiorchiida</taxon>
        <taxon>Troglotremata</taxon>
        <taxon>Troglotrematidae</taxon>
        <taxon>Paragonimus</taxon>
    </lineage>
</organism>
<dbReference type="OrthoDB" id="10417833at2759"/>
<keyword evidence="2" id="KW-1185">Reference proteome</keyword>
<protein>
    <submittedName>
        <fullName evidence="1">Uncharacterized protein</fullName>
    </submittedName>
</protein>
<reference evidence="1" key="1">
    <citation type="submission" date="2019-05" db="EMBL/GenBank/DDBJ databases">
        <title>Annotation for the trematode Paragonimus heterotremus.</title>
        <authorList>
            <person name="Choi Y.-J."/>
        </authorList>
    </citation>
    <scope>NUCLEOTIDE SEQUENCE</scope>
    <source>
        <strain evidence="1">LC</strain>
    </source>
</reference>
<dbReference type="AlphaFoldDB" id="A0A8J4X0F8"/>
<proteinExistence type="predicted"/>
<evidence type="ECO:0000313" key="1">
    <source>
        <dbReference type="EMBL" id="KAF5401827.1"/>
    </source>
</evidence>
<accession>A0A8J4X0F8</accession>
<comment type="caution">
    <text evidence="1">The sequence shown here is derived from an EMBL/GenBank/DDBJ whole genome shotgun (WGS) entry which is preliminary data.</text>
</comment>
<gene>
    <name evidence="1" type="ORF">PHET_04789</name>
</gene>
<name>A0A8J4X0F8_9TREM</name>
<dbReference type="EMBL" id="LUCH01002210">
    <property type="protein sequence ID" value="KAF5401827.1"/>
    <property type="molecule type" value="Genomic_DNA"/>
</dbReference>